<feature type="compositionally biased region" description="Basic and acidic residues" evidence="1">
    <location>
        <begin position="452"/>
        <end position="473"/>
    </location>
</feature>
<keyword evidence="3" id="KW-1185">Reference proteome</keyword>
<dbReference type="GeneID" id="92006578"/>
<feature type="compositionally biased region" description="Polar residues" evidence="1">
    <location>
        <begin position="432"/>
        <end position="442"/>
    </location>
</feature>
<feature type="compositionally biased region" description="Basic and acidic residues" evidence="1">
    <location>
        <begin position="200"/>
        <end position="216"/>
    </location>
</feature>
<proteinExistence type="predicted"/>
<feature type="region of interest" description="Disordered" evidence="1">
    <location>
        <begin position="329"/>
        <end position="497"/>
    </location>
</feature>
<feature type="compositionally biased region" description="Basic and acidic residues" evidence="1">
    <location>
        <begin position="384"/>
        <end position="399"/>
    </location>
</feature>
<feature type="compositionally biased region" description="Polar residues" evidence="1">
    <location>
        <begin position="372"/>
        <end position="382"/>
    </location>
</feature>
<feature type="region of interest" description="Disordered" evidence="1">
    <location>
        <begin position="21"/>
        <end position="59"/>
    </location>
</feature>
<dbReference type="RefSeq" id="XP_066636542.1">
    <property type="nucleotide sequence ID" value="XM_066773975.1"/>
</dbReference>
<dbReference type="Proteomes" id="UP001430584">
    <property type="component" value="Unassembled WGS sequence"/>
</dbReference>
<dbReference type="EMBL" id="JAJVCZ030000002">
    <property type="protein sequence ID" value="KAL0263513.1"/>
    <property type="molecule type" value="Genomic_DNA"/>
</dbReference>
<feature type="compositionally biased region" description="Basic and acidic residues" evidence="1">
    <location>
        <begin position="36"/>
        <end position="48"/>
    </location>
</feature>
<feature type="compositionally biased region" description="Polar residues" evidence="1">
    <location>
        <begin position="111"/>
        <end position="122"/>
    </location>
</feature>
<feature type="region of interest" description="Disordered" evidence="1">
    <location>
        <begin position="518"/>
        <end position="549"/>
    </location>
</feature>
<feature type="compositionally biased region" description="Polar residues" evidence="1">
    <location>
        <begin position="231"/>
        <end position="246"/>
    </location>
</feature>
<feature type="region of interest" description="Disordered" evidence="1">
    <location>
        <begin position="273"/>
        <end position="317"/>
    </location>
</feature>
<sequence length="654" mass="72590">MKRKFPLNLAPIVSLPASAAPARPRLTTMSAQKVPTKQETRALKESLATRDISTPSSPYVNRRILSPTVESELRAACEAVLNEDGNSYGAAAALQAEESKMASDFHALQQSMKAMEQAQQQTGHRRTGSHPPSNPLPRREHQPQETTARLPPNAFSYKPDAALRDLFPAQGPCPVQANTSRRREADGTAYDKSSRSVSGRHREQQNDHSAGRHAAYDRPNTAPIGRGLDSPDTNYSTPISASTMDNHRNYASTAMTSAEPSRASKRNSHHMFNDEEAASRADAAASSWMRQEYERRKETNVDRRPSSRASRAGSVTRSIKSEIKEYFRPGSSGISRATSRESLRSRGSDATAAQAPVAHGWRSWGLQRRPSDQSLNSRSSSVRGRGDARNKEGKKELNLNRELPPLPSLDQWKEPKEEEDAPAHFVPVHKPTSPTHIANLMQTPPKVRPRREHIAHQHSVERKQRRHDDEARRPSAQTQTRPGVRAVSSDPEVPVHFRPRTDESLARDLAQSHELMSISHGSSDEAINRSSPSLVDSGHSPDEHCQGRKPSMKISIDHFGGEAPNFSKKIRSERPVHQHGKEQRYKYKAEIKANNTLESGSSGNVKGLKRMFSHFGLGGKREKKETWMDKFEKNGVKGGVLVHDEAAGAPVVRY</sequence>
<protein>
    <submittedName>
        <fullName evidence="2">Uncharacterized protein</fullName>
    </submittedName>
</protein>
<organism evidence="2 3">
    <name type="scientific">Diplodia seriata</name>
    <dbReference type="NCBI Taxonomy" id="420778"/>
    <lineage>
        <taxon>Eukaryota</taxon>
        <taxon>Fungi</taxon>
        <taxon>Dikarya</taxon>
        <taxon>Ascomycota</taxon>
        <taxon>Pezizomycotina</taxon>
        <taxon>Dothideomycetes</taxon>
        <taxon>Dothideomycetes incertae sedis</taxon>
        <taxon>Botryosphaeriales</taxon>
        <taxon>Botryosphaeriaceae</taxon>
        <taxon>Diplodia</taxon>
    </lineage>
</organism>
<evidence type="ECO:0000313" key="3">
    <source>
        <dbReference type="Proteomes" id="UP001430584"/>
    </source>
</evidence>
<accession>A0ABR3CSB2</accession>
<feature type="compositionally biased region" description="Basic and acidic residues" evidence="1">
    <location>
        <begin position="291"/>
        <end position="305"/>
    </location>
</feature>
<name>A0ABR3CSB2_9PEZI</name>
<feature type="compositionally biased region" description="Basic and acidic residues" evidence="1">
    <location>
        <begin position="338"/>
        <end position="347"/>
    </location>
</feature>
<comment type="caution">
    <text evidence="2">The sequence shown here is derived from an EMBL/GenBank/DDBJ whole genome shotgun (WGS) entry which is preliminary data.</text>
</comment>
<feature type="region of interest" description="Disordered" evidence="1">
    <location>
        <begin position="111"/>
        <end position="246"/>
    </location>
</feature>
<evidence type="ECO:0000313" key="2">
    <source>
        <dbReference type="EMBL" id="KAL0263513.1"/>
    </source>
</evidence>
<reference evidence="2 3" key="1">
    <citation type="submission" date="2024-02" db="EMBL/GenBank/DDBJ databases">
        <title>De novo assembly and annotation of 12 fungi associated with fruit tree decline syndrome in Ontario, Canada.</title>
        <authorList>
            <person name="Sulman M."/>
            <person name="Ellouze W."/>
            <person name="Ilyukhin E."/>
        </authorList>
    </citation>
    <scope>NUCLEOTIDE SEQUENCE [LARGE SCALE GENOMIC DNA]</scope>
    <source>
        <strain evidence="2 3">FDS-637</strain>
    </source>
</reference>
<gene>
    <name evidence="2" type="ORF">SLS55_002493</name>
</gene>
<evidence type="ECO:0000256" key="1">
    <source>
        <dbReference type="SAM" id="MobiDB-lite"/>
    </source>
</evidence>